<dbReference type="Proteomes" id="UP000236840">
    <property type="component" value="Unassembled WGS sequence"/>
</dbReference>
<proteinExistence type="predicted"/>
<evidence type="ECO:0000313" key="1">
    <source>
        <dbReference type="EMBL" id="PIW91242.1"/>
    </source>
</evidence>
<dbReference type="SUPFAM" id="SSF56281">
    <property type="entry name" value="Metallo-hydrolase/oxidoreductase"/>
    <property type="match status" value="1"/>
</dbReference>
<accession>A0A2H9N2G2</accession>
<gene>
    <name evidence="1" type="ORF">COZ90_01440</name>
</gene>
<comment type="caution">
    <text evidence="1">The sequence shown here is derived from an EMBL/GenBank/DDBJ whole genome shotgun (WGS) entry which is preliminary data.</text>
</comment>
<dbReference type="PANTHER" id="PTHR42967">
    <property type="entry name" value="METAL DEPENDENT HYDROLASE"/>
    <property type="match status" value="1"/>
</dbReference>
<dbReference type="AlphaFoldDB" id="A0A2H9N2G2"/>
<evidence type="ECO:0008006" key="3">
    <source>
        <dbReference type="Google" id="ProtNLM"/>
    </source>
</evidence>
<dbReference type="Gene3D" id="3.60.15.10">
    <property type="entry name" value="Ribonuclease Z/Hydroxyacylglutathione hydrolase-like"/>
    <property type="match status" value="1"/>
</dbReference>
<dbReference type="PANTHER" id="PTHR42967:SF1">
    <property type="entry name" value="MBL FOLD METALLO-HYDROLASE"/>
    <property type="match status" value="1"/>
</dbReference>
<sequence>MQIIWHGQSCFQISISQGKNNHVNIVIDPFSEEVGLRLPKLQADILLTTHDHYDHNNVKAVSGNPFIINSPGEYEIKNVFIEGIPSWHDNSQGKERGENTIYTIEAEDLKLCHLGDFGQKELTGEQLEKIGEVDVLMIPIGGVYTISAKEALKVMSQLEPKIIIPMHYQIPSKAKPSEGEDEGKPERGKLHRLPKLNIKLDGLDKFLKMVGIKSITPESKFSIKKKDISPEEVKIIVLKP</sequence>
<dbReference type="EMBL" id="PFHJ01000035">
    <property type="protein sequence ID" value="PIW91242.1"/>
    <property type="molecule type" value="Genomic_DNA"/>
</dbReference>
<reference evidence="2" key="1">
    <citation type="submission" date="2017-09" db="EMBL/GenBank/DDBJ databases">
        <title>Depth-based differentiation of microbial function through sediment-hosted aquifers and enrichment of novel symbionts in the deep terrestrial subsurface.</title>
        <authorList>
            <person name="Probst A.J."/>
            <person name="Ladd B."/>
            <person name="Jarett J.K."/>
            <person name="Geller-Mcgrath D.E."/>
            <person name="Sieber C.M.K."/>
            <person name="Emerson J.B."/>
            <person name="Anantharaman K."/>
            <person name="Thomas B.C."/>
            <person name="Malmstrom R."/>
            <person name="Stieglmeier M."/>
            <person name="Klingl A."/>
            <person name="Woyke T."/>
            <person name="Ryan C.M."/>
            <person name="Banfield J.F."/>
        </authorList>
    </citation>
    <scope>NUCLEOTIDE SEQUENCE [LARGE SCALE GENOMIC DNA]</scope>
</reference>
<name>A0A2H9N2G2_9BACT</name>
<dbReference type="Pfam" id="PF13483">
    <property type="entry name" value="Lactamase_B_3"/>
    <property type="match status" value="1"/>
</dbReference>
<dbReference type="InterPro" id="IPR036866">
    <property type="entry name" value="RibonucZ/Hydroxyglut_hydro"/>
</dbReference>
<protein>
    <recommendedName>
        <fullName evidence="3">MBL fold metallo-hydrolase</fullName>
    </recommendedName>
</protein>
<organism evidence="1 2">
    <name type="scientific">Candidatus Nealsonbacteria bacterium CG_4_8_14_3_um_filter_37_36</name>
    <dbReference type="NCBI Taxonomy" id="1974688"/>
    <lineage>
        <taxon>Bacteria</taxon>
        <taxon>Candidatus Nealsoniibacteriota</taxon>
    </lineage>
</organism>
<evidence type="ECO:0000313" key="2">
    <source>
        <dbReference type="Proteomes" id="UP000236840"/>
    </source>
</evidence>